<reference evidence="15" key="1">
    <citation type="submission" date="2024-04" db="EMBL/GenBank/DDBJ databases">
        <authorList>
            <consortium name="Molecular Ecology Group"/>
        </authorList>
    </citation>
    <scope>NUCLEOTIDE SEQUENCE</scope>
</reference>
<dbReference type="Pfam" id="PF02412">
    <property type="entry name" value="TSP_3"/>
    <property type="match status" value="6"/>
</dbReference>
<dbReference type="InterPro" id="IPR003367">
    <property type="entry name" value="Thrombospondin_3-like_rpt"/>
</dbReference>
<keyword evidence="8" id="KW-0325">Glycoprotein</keyword>
<dbReference type="InterPro" id="IPR013320">
    <property type="entry name" value="ConA-like_dom_sf"/>
</dbReference>
<dbReference type="InterPro" id="IPR018097">
    <property type="entry name" value="EGF_Ca-bd_CS"/>
</dbReference>
<dbReference type="Proteomes" id="UP001497644">
    <property type="component" value="Chromosome 6"/>
</dbReference>
<dbReference type="InterPro" id="IPR008859">
    <property type="entry name" value="Thrombospondin_C"/>
</dbReference>
<feature type="region of interest" description="Disordered" evidence="11">
    <location>
        <begin position="900"/>
        <end position="920"/>
    </location>
</feature>
<evidence type="ECO:0000256" key="10">
    <source>
        <dbReference type="PROSITE-ProRule" id="PRU00634"/>
    </source>
</evidence>
<feature type="repeat" description="TSP type-3" evidence="10">
    <location>
        <begin position="975"/>
        <end position="1010"/>
    </location>
</feature>
<feature type="compositionally biased region" description="Basic and acidic residues" evidence="11">
    <location>
        <begin position="447"/>
        <end position="458"/>
    </location>
</feature>
<feature type="compositionally biased region" description="Basic and acidic residues" evidence="11">
    <location>
        <begin position="205"/>
        <end position="214"/>
    </location>
</feature>
<evidence type="ECO:0000256" key="1">
    <source>
        <dbReference type="ARBA" id="ARBA00009456"/>
    </source>
</evidence>
<feature type="compositionally biased region" description="Low complexity" evidence="11">
    <location>
        <begin position="304"/>
        <end position="317"/>
    </location>
</feature>
<dbReference type="FunFam" id="2.10.25.10:FF:000027">
    <property type="entry name" value="Thrombospondin 3"/>
    <property type="match status" value="1"/>
</dbReference>
<dbReference type="FunFam" id="2.10.25.10:FF:000170">
    <property type="entry name" value="thrombospondin-3 isoform X1"/>
    <property type="match status" value="1"/>
</dbReference>
<organism evidence="15 16">
    <name type="scientific">Lasius platythorax</name>
    <dbReference type="NCBI Taxonomy" id="488582"/>
    <lineage>
        <taxon>Eukaryota</taxon>
        <taxon>Metazoa</taxon>
        <taxon>Ecdysozoa</taxon>
        <taxon>Arthropoda</taxon>
        <taxon>Hexapoda</taxon>
        <taxon>Insecta</taxon>
        <taxon>Pterygota</taxon>
        <taxon>Neoptera</taxon>
        <taxon>Endopterygota</taxon>
        <taxon>Hymenoptera</taxon>
        <taxon>Apocrita</taxon>
        <taxon>Aculeata</taxon>
        <taxon>Formicoidea</taxon>
        <taxon>Formicidae</taxon>
        <taxon>Formicinae</taxon>
        <taxon>Lasius</taxon>
        <taxon>Lasius</taxon>
    </lineage>
</organism>
<feature type="compositionally biased region" description="Polar residues" evidence="11">
    <location>
        <begin position="386"/>
        <end position="412"/>
    </location>
</feature>
<dbReference type="GO" id="GO:0005509">
    <property type="term" value="F:calcium ion binding"/>
    <property type="evidence" value="ECO:0007669"/>
    <property type="project" value="UniProtKB-UniRule"/>
</dbReference>
<dbReference type="Pfam" id="PF05735">
    <property type="entry name" value="TSP_C"/>
    <property type="match status" value="1"/>
</dbReference>
<dbReference type="FunFam" id="2.60.120.200:FF:000002">
    <property type="entry name" value="Thrombospondin 3"/>
    <property type="match status" value="1"/>
</dbReference>
<evidence type="ECO:0000256" key="3">
    <source>
        <dbReference type="ARBA" id="ARBA00022729"/>
    </source>
</evidence>
<comment type="similarity">
    <text evidence="1">Belongs to the thrombospondin family.</text>
</comment>
<dbReference type="Gene3D" id="4.10.1080.10">
    <property type="entry name" value="TSP type-3 repeat"/>
    <property type="match status" value="2"/>
</dbReference>
<evidence type="ECO:0000256" key="2">
    <source>
        <dbReference type="ARBA" id="ARBA00022536"/>
    </source>
</evidence>
<dbReference type="SMART" id="SM00179">
    <property type="entry name" value="EGF_CA"/>
    <property type="match status" value="6"/>
</dbReference>
<dbReference type="PROSITE" id="PS51234">
    <property type="entry name" value="TSP3"/>
    <property type="match status" value="4"/>
</dbReference>
<keyword evidence="16" id="KW-1185">Reference proteome</keyword>
<evidence type="ECO:0000256" key="5">
    <source>
        <dbReference type="ARBA" id="ARBA00022837"/>
    </source>
</evidence>
<dbReference type="SUPFAM" id="SSF57196">
    <property type="entry name" value="EGF/Laminin"/>
    <property type="match status" value="2"/>
</dbReference>
<dbReference type="Pfam" id="PF07645">
    <property type="entry name" value="EGF_CA"/>
    <property type="match status" value="2"/>
</dbReference>
<dbReference type="InterPro" id="IPR001881">
    <property type="entry name" value="EGF-like_Ca-bd_dom"/>
</dbReference>
<keyword evidence="2 9" id="KW-0245">EGF-like domain</keyword>
<dbReference type="EMBL" id="OZ034829">
    <property type="protein sequence ID" value="CAL1685440.1"/>
    <property type="molecule type" value="Genomic_DNA"/>
</dbReference>
<feature type="compositionally biased region" description="Basic and acidic residues" evidence="11">
    <location>
        <begin position="900"/>
        <end position="917"/>
    </location>
</feature>
<feature type="domain" description="TSP C-terminal" evidence="14">
    <location>
        <begin position="1050"/>
        <end position="1265"/>
    </location>
</feature>
<evidence type="ECO:0000259" key="13">
    <source>
        <dbReference type="PROSITE" id="PS50026"/>
    </source>
</evidence>
<feature type="compositionally biased region" description="Basic residues" evidence="11">
    <location>
        <begin position="318"/>
        <end position="330"/>
    </location>
</feature>
<dbReference type="SMART" id="SM00181">
    <property type="entry name" value="EGF"/>
    <property type="match status" value="6"/>
</dbReference>
<gene>
    <name evidence="15" type="ORF">LPLAT_LOCUS10930</name>
</gene>
<evidence type="ECO:0000256" key="8">
    <source>
        <dbReference type="ARBA" id="ARBA00023180"/>
    </source>
</evidence>
<feature type="repeat" description="TSP type-3" evidence="10">
    <location>
        <begin position="937"/>
        <end position="974"/>
    </location>
</feature>
<evidence type="ECO:0000259" key="14">
    <source>
        <dbReference type="PROSITE" id="PS51236"/>
    </source>
</evidence>
<keyword evidence="4" id="KW-0677">Repeat</keyword>
<feature type="domain" description="EGF-like" evidence="13">
    <location>
        <begin position="744"/>
        <end position="785"/>
    </location>
</feature>
<evidence type="ECO:0000256" key="9">
    <source>
        <dbReference type="PROSITE-ProRule" id="PRU00076"/>
    </source>
</evidence>
<keyword evidence="6" id="KW-0130">Cell adhesion</keyword>
<feature type="compositionally biased region" description="Basic and acidic residues" evidence="11">
    <location>
        <begin position="951"/>
        <end position="966"/>
    </location>
</feature>
<accession>A0AAV2P2S3</accession>
<protein>
    <recommendedName>
        <fullName evidence="17">Thrombospondin</fullName>
    </recommendedName>
</protein>
<dbReference type="Gene3D" id="2.10.25.10">
    <property type="entry name" value="Laminin"/>
    <property type="match status" value="6"/>
</dbReference>
<comment type="caution">
    <text evidence="9">Lacks conserved residue(s) required for the propagation of feature annotation.</text>
</comment>
<dbReference type="Gene3D" id="2.60.120.200">
    <property type="match status" value="1"/>
</dbReference>
<dbReference type="CDD" id="cd00054">
    <property type="entry name" value="EGF_CA"/>
    <property type="match status" value="2"/>
</dbReference>
<dbReference type="SUPFAM" id="SSF103647">
    <property type="entry name" value="TSP type-3 repeat"/>
    <property type="match status" value="3"/>
</dbReference>
<dbReference type="InterPro" id="IPR000742">
    <property type="entry name" value="EGF"/>
</dbReference>
<dbReference type="GO" id="GO:0005576">
    <property type="term" value="C:extracellular region"/>
    <property type="evidence" value="ECO:0007669"/>
    <property type="project" value="InterPro"/>
</dbReference>
<feature type="compositionally biased region" description="Basic and acidic residues" evidence="11">
    <location>
        <begin position="245"/>
        <end position="282"/>
    </location>
</feature>
<dbReference type="InterPro" id="IPR028974">
    <property type="entry name" value="TSP_type-3_rpt"/>
</dbReference>
<feature type="domain" description="EGF-like" evidence="13">
    <location>
        <begin position="563"/>
        <end position="602"/>
    </location>
</feature>
<dbReference type="FunFam" id="4.10.1080.10:FF:000004">
    <property type="entry name" value="Cartilage oligomeric matrix protein"/>
    <property type="match status" value="1"/>
</dbReference>
<evidence type="ECO:0000313" key="16">
    <source>
        <dbReference type="Proteomes" id="UP001497644"/>
    </source>
</evidence>
<feature type="repeat" description="TSP type-3" evidence="10">
    <location>
        <begin position="878"/>
        <end position="913"/>
    </location>
</feature>
<dbReference type="PANTHER" id="PTHR10199">
    <property type="entry name" value="THROMBOSPONDIN"/>
    <property type="match status" value="1"/>
</dbReference>
<proteinExistence type="inferred from homology"/>
<feature type="region of interest" description="Disordered" evidence="11">
    <location>
        <begin position="205"/>
        <end position="458"/>
    </location>
</feature>
<dbReference type="InterPro" id="IPR017897">
    <property type="entry name" value="Thrombospondin_3_rpt"/>
</dbReference>
<keyword evidence="5 10" id="KW-0106">Calcium</keyword>
<evidence type="ECO:0000256" key="6">
    <source>
        <dbReference type="ARBA" id="ARBA00022889"/>
    </source>
</evidence>
<evidence type="ECO:0000256" key="7">
    <source>
        <dbReference type="ARBA" id="ARBA00023157"/>
    </source>
</evidence>
<feature type="compositionally biased region" description="Polar residues" evidence="11">
    <location>
        <begin position="285"/>
        <end position="296"/>
    </location>
</feature>
<keyword evidence="3 12" id="KW-0732">Signal</keyword>
<dbReference type="PANTHER" id="PTHR10199:SF100">
    <property type="entry name" value="THROMBOSPONDIN, ISOFORM A"/>
    <property type="match status" value="1"/>
</dbReference>
<feature type="compositionally biased region" description="Polar residues" evidence="11">
    <location>
        <begin position="356"/>
        <end position="366"/>
    </location>
</feature>
<feature type="signal peptide" evidence="12">
    <location>
        <begin position="1"/>
        <end position="19"/>
    </location>
</feature>
<dbReference type="PROSITE" id="PS51236">
    <property type="entry name" value="TSP_CTER"/>
    <property type="match status" value="1"/>
</dbReference>
<dbReference type="InterPro" id="IPR049883">
    <property type="entry name" value="NOTCH1_EGF-like"/>
</dbReference>
<dbReference type="PROSITE" id="PS01186">
    <property type="entry name" value="EGF_2"/>
    <property type="match status" value="1"/>
</dbReference>
<evidence type="ECO:0000256" key="11">
    <source>
        <dbReference type="SAM" id="MobiDB-lite"/>
    </source>
</evidence>
<evidence type="ECO:0000256" key="12">
    <source>
        <dbReference type="SAM" id="SignalP"/>
    </source>
</evidence>
<dbReference type="PROSITE" id="PS01187">
    <property type="entry name" value="EGF_CA"/>
    <property type="match status" value="1"/>
</dbReference>
<name>A0AAV2P2S3_9HYME</name>
<dbReference type="SUPFAM" id="SSF49899">
    <property type="entry name" value="Concanavalin A-like lectins/glucanases"/>
    <property type="match status" value="1"/>
</dbReference>
<sequence length="1298" mass="145089">MRVLTVLILGLLIVCAVNGSVVPDEALTARLQDVWYEDEFIIALSNIKVKKKSGASSSIETLLAVKYRQTQTKMVLILDRRTKRVILESLDESGRRSAAHIKVDSLTVNTPLKSLIILVRQVRLNPRVDVYVDCVYEGSIPLKKTFRDIAETEDSPSVEVFRERKCRAKVYQSSIIETLKKEGCPDNLIEMKQPSIFEAQQLDHKIHPPDRSDGTDDSDGINDGSGTSDQDNDSTPSTGTKRLNPRPDNKKPSEKKDHRGSPSNRDRYKKDHPRRPESKPDNYDPNGSSDPFSQPDRSSEIDNLESSSSPFPSLSYSMKHRPTKRPKKPHPSGTGPNGRSDPDEIDDLDYPDESHSSPLTSQSLYSNKGHRPTKRPEKPQIGSRPDGSNNKQPNGLNSYSSNKNPVPTSNESGGFESPDKLNRPGRSPDRTGITDGYNYPDESDMSEPSKRVPRRGDIGIQSLDERVCQTDDRIVKTLNELINVTRQLWRELELNRQETQHLRQLIENGSACRTPIVPSLPLLTCDPSPCYPGVDCRDTPRGPQCGSCLRGYTGNGQVCSKINVITCVDRPCFQGVRCYDVSEGYKCGRCPSGYVGDGERCDRHRNPCETHPCHPEVKCYPTYSPPYFKCGPCPLGYVGNGTVCLDANECELGRPCHPGVRCINLHPGYRCDRCPTGYTGPMTEGVGVEMARTRKQICQDVNECDTNNGGCHPYSACINTEGSYRCGPCRSGYIGNQTVGCHLQQDLCPDMITVCDINAHCIAVYTNEYSCKCRVGWAGNGYTCGPDSDSDGIPDRGLRCHDHRCRADNCPTVPNSGQEDIDEDGIGNACDDDVDNDGVLNEPDNCVYRYNPNQLDTDKDKVGDECDNCPLNYNPYQEDLDRDNIGDACDTDLDNDGLENTRDNCPKIKNPNQRDTDGDGIGDVCDNCPTISNPDQADIDGDGVGNICDTNADRDRDGVQDDRDNCPDVPNPGQNDIDHDNIGNECDDDMDGDDVINGIDNCPYVYNPDQRDINHDGIGDACWNDNDNDTIINTRDNCPNNSLIWATDFRKYTTIALDPFGTSQQDPLWEIHNEGAEIRQLLNSDPGIAIGPDELSGVDFEGTFYVDDKDYDDDFVGFVFSYQDNRHFYIVSWKKSAQVYWVPTPFRAEADAGIILKLVQSETGPGEILRNSLWHKNDTPNQVKILWTDPKKMGYQQRVSYRWHLIHRPKIGLIRFWLYQGTQMVSDSGNLFDSTLQGGRLGVYCFSQMQITWSDLMYKCAETVPQSIWNELPDHLKKEIQVGTANQQQVAQRMNYDF</sequence>
<evidence type="ECO:0000256" key="4">
    <source>
        <dbReference type="ARBA" id="ARBA00022737"/>
    </source>
</evidence>
<dbReference type="CDD" id="cd16081">
    <property type="entry name" value="TSPcc_insect"/>
    <property type="match status" value="1"/>
</dbReference>
<dbReference type="FunFam" id="2.10.25.10:FF:000232">
    <property type="entry name" value="thrombospondin-3 isoform X1"/>
    <property type="match status" value="1"/>
</dbReference>
<dbReference type="FunFam" id="2.10.25.10:FF:000025">
    <property type="entry name" value="Thrombospondin 3"/>
    <property type="match status" value="1"/>
</dbReference>
<dbReference type="FunFam" id="4.10.1080.10:FF:000001">
    <property type="entry name" value="Thrombospondin 3"/>
    <property type="match status" value="1"/>
</dbReference>
<feature type="repeat" description="TSP type-3" evidence="10">
    <location>
        <begin position="819"/>
        <end position="854"/>
    </location>
</feature>
<feature type="domain" description="EGF-like" evidence="13">
    <location>
        <begin position="646"/>
        <end position="684"/>
    </location>
</feature>
<feature type="region of interest" description="Disordered" evidence="11">
    <location>
        <begin position="948"/>
        <end position="981"/>
    </location>
</feature>
<feature type="compositionally biased region" description="Polar residues" evidence="11">
    <location>
        <begin position="224"/>
        <end position="241"/>
    </location>
</feature>
<feature type="compositionally biased region" description="Basic and acidic residues" evidence="11">
    <location>
        <begin position="417"/>
        <end position="429"/>
    </location>
</feature>
<dbReference type="GO" id="GO:0007155">
    <property type="term" value="P:cell adhesion"/>
    <property type="evidence" value="ECO:0007669"/>
    <property type="project" value="UniProtKB-KW"/>
</dbReference>
<evidence type="ECO:0000313" key="15">
    <source>
        <dbReference type="EMBL" id="CAL1685440.1"/>
    </source>
</evidence>
<dbReference type="PROSITE" id="PS50026">
    <property type="entry name" value="EGF_3"/>
    <property type="match status" value="3"/>
</dbReference>
<evidence type="ECO:0008006" key="17">
    <source>
        <dbReference type="Google" id="ProtNLM"/>
    </source>
</evidence>
<keyword evidence="7" id="KW-1015">Disulfide bond</keyword>
<feature type="chain" id="PRO_5043449804" description="Thrombospondin" evidence="12">
    <location>
        <begin position="20"/>
        <end position="1298"/>
    </location>
</feature>